<feature type="transmembrane region" description="Helical" evidence="7">
    <location>
        <begin position="56"/>
        <end position="82"/>
    </location>
</feature>
<evidence type="ECO:0000313" key="9">
    <source>
        <dbReference type="EMBL" id="CDN88396.1"/>
    </source>
</evidence>
<dbReference type="NCBIfam" id="NF008102">
    <property type="entry name" value="PRK10847.1"/>
    <property type="match status" value="1"/>
</dbReference>
<evidence type="ECO:0000256" key="2">
    <source>
        <dbReference type="ARBA" id="ARBA00010792"/>
    </source>
</evidence>
<keyword evidence="6 7" id="KW-0472">Membrane</keyword>
<keyword evidence="3 7" id="KW-1003">Cell membrane</keyword>
<keyword evidence="4 7" id="KW-0812">Transmembrane</keyword>
<sequence length="219" mass="24289">MELISFLIDFILHVDQHLQAFVQAYGPWVYALLFLIIFTETGVVVMPFLPGDSLLFVVGTLCGAGLMSLPLAMALLVVAAVLGDQTNYSIGRYFGPKVFQWEKSRLFNKDAFNQAHMFYERYGGITIILARFMPFIRTFAPFVAGVAEMTRSKFTAYNVIGALIWVIGLVGAGYLFGNLPWVQANLSKIIWALIIIPGLIAIFGAWRARRQAARDAAGV</sequence>
<evidence type="ECO:0000256" key="5">
    <source>
        <dbReference type="ARBA" id="ARBA00022989"/>
    </source>
</evidence>
<feature type="transmembrane region" description="Helical" evidence="7">
    <location>
        <begin position="156"/>
        <end position="177"/>
    </location>
</feature>
<evidence type="ECO:0000256" key="3">
    <source>
        <dbReference type="ARBA" id="ARBA00022475"/>
    </source>
</evidence>
<feature type="transmembrane region" description="Helical" evidence="7">
    <location>
        <begin position="122"/>
        <end position="144"/>
    </location>
</feature>
<feature type="domain" description="VTT" evidence="8">
    <location>
        <begin position="49"/>
        <end position="174"/>
    </location>
</feature>
<keyword evidence="5 7" id="KW-1133">Transmembrane helix</keyword>
<name>A0A1L1PQQ8_HYDIT</name>
<evidence type="ECO:0000256" key="1">
    <source>
        <dbReference type="ARBA" id="ARBA00004651"/>
    </source>
</evidence>
<dbReference type="RefSeq" id="WP_009518158.1">
    <property type="nucleotide sequence ID" value="NZ_CCAE010000023.1"/>
</dbReference>
<dbReference type="Pfam" id="PF09335">
    <property type="entry name" value="VTT_dom"/>
    <property type="match status" value="1"/>
</dbReference>
<evidence type="ECO:0000256" key="7">
    <source>
        <dbReference type="RuleBase" id="RU367016"/>
    </source>
</evidence>
<dbReference type="PANTHER" id="PTHR30353:SF0">
    <property type="entry name" value="TRANSMEMBRANE PROTEIN"/>
    <property type="match status" value="1"/>
</dbReference>
<gene>
    <name evidence="9" type="ORF">BN948_02830</name>
</gene>
<organism evidence="9 10">
    <name type="scientific">Hydrogenophaga intermedia</name>
    <dbReference type="NCBI Taxonomy" id="65786"/>
    <lineage>
        <taxon>Bacteria</taxon>
        <taxon>Pseudomonadati</taxon>
        <taxon>Pseudomonadota</taxon>
        <taxon>Betaproteobacteria</taxon>
        <taxon>Burkholderiales</taxon>
        <taxon>Comamonadaceae</taxon>
        <taxon>Hydrogenophaga</taxon>
    </lineage>
</organism>
<evidence type="ECO:0000313" key="10">
    <source>
        <dbReference type="Proteomes" id="UP000028878"/>
    </source>
</evidence>
<dbReference type="AlphaFoldDB" id="A0A1L1PQQ8"/>
<feature type="transmembrane region" description="Helical" evidence="7">
    <location>
        <begin position="189"/>
        <end position="206"/>
    </location>
</feature>
<reference evidence="10" key="1">
    <citation type="submission" date="2014-11" db="EMBL/GenBank/DDBJ databases">
        <title>Draft genome sequence of Hydrogenophaga intermedia S1.</title>
        <authorList>
            <person name="Gan H.M."/>
            <person name="Chew T.H."/>
            <person name="Stolz A."/>
        </authorList>
    </citation>
    <scope>NUCLEOTIDE SEQUENCE [LARGE SCALE GENOMIC DNA]</scope>
    <source>
        <strain evidence="10">S1</strain>
    </source>
</reference>
<dbReference type="InterPro" id="IPR032816">
    <property type="entry name" value="VTT_dom"/>
</dbReference>
<comment type="subcellular location">
    <subcellularLocation>
        <location evidence="1 7">Cell membrane</location>
        <topology evidence="1 7">Multi-pass membrane protein</topology>
    </subcellularLocation>
</comment>
<dbReference type="InterPro" id="IPR032818">
    <property type="entry name" value="DedA-like"/>
</dbReference>
<feature type="transmembrane region" description="Helical" evidence="7">
    <location>
        <begin position="28"/>
        <end position="49"/>
    </location>
</feature>
<proteinExistence type="inferred from homology"/>
<dbReference type="InterPro" id="IPR058127">
    <property type="entry name" value="DedA"/>
</dbReference>
<keyword evidence="10" id="KW-1185">Reference proteome</keyword>
<accession>A0A1L1PQQ8</accession>
<evidence type="ECO:0000259" key="8">
    <source>
        <dbReference type="Pfam" id="PF09335"/>
    </source>
</evidence>
<protein>
    <submittedName>
        <fullName evidence="9">DedA protein (DSG-1 protein)</fullName>
    </submittedName>
</protein>
<dbReference type="EMBL" id="CCAE010000023">
    <property type="protein sequence ID" value="CDN88396.1"/>
    <property type="molecule type" value="Genomic_DNA"/>
</dbReference>
<evidence type="ECO:0000256" key="4">
    <source>
        <dbReference type="ARBA" id="ARBA00022692"/>
    </source>
</evidence>
<dbReference type="GO" id="GO:0005886">
    <property type="term" value="C:plasma membrane"/>
    <property type="evidence" value="ECO:0007669"/>
    <property type="project" value="UniProtKB-SubCell"/>
</dbReference>
<dbReference type="PANTHER" id="PTHR30353">
    <property type="entry name" value="INNER MEMBRANE PROTEIN DEDA-RELATED"/>
    <property type="match status" value="1"/>
</dbReference>
<evidence type="ECO:0000256" key="6">
    <source>
        <dbReference type="ARBA" id="ARBA00023136"/>
    </source>
</evidence>
<comment type="similarity">
    <text evidence="2 7">Belongs to the DedA family.</text>
</comment>
<dbReference type="Proteomes" id="UP000028878">
    <property type="component" value="Unassembled WGS sequence"/>
</dbReference>